<gene>
    <name evidence="1" type="ORF">LTRI10_LOCUS43410</name>
</gene>
<organism evidence="1 2">
    <name type="scientific">Linum trigynum</name>
    <dbReference type="NCBI Taxonomy" id="586398"/>
    <lineage>
        <taxon>Eukaryota</taxon>
        <taxon>Viridiplantae</taxon>
        <taxon>Streptophyta</taxon>
        <taxon>Embryophyta</taxon>
        <taxon>Tracheophyta</taxon>
        <taxon>Spermatophyta</taxon>
        <taxon>Magnoliopsida</taxon>
        <taxon>eudicotyledons</taxon>
        <taxon>Gunneridae</taxon>
        <taxon>Pentapetalae</taxon>
        <taxon>rosids</taxon>
        <taxon>fabids</taxon>
        <taxon>Malpighiales</taxon>
        <taxon>Linaceae</taxon>
        <taxon>Linum</taxon>
    </lineage>
</organism>
<accession>A0AAV2FZV1</accession>
<dbReference type="AlphaFoldDB" id="A0AAV2FZV1"/>
<dbReference type="Proteomes" id="UP001497516">
    <property type="component" value="Chromosome 7"/>
</dbReference>
<evidence type="ECO:0000313" key="2">
    <source>
        <dbReference type="Proteomes" id="UP001497516"/>
    </source>
</evidence>
<reference evidence="1 2" key="1">
    <citation type="submission" date="2024-04" db="EMBL/GenBank/DDBJ databases">
        <authorList>
            <person name="Fracassetti M."/>
        </authorList>
    </citation>
    <scope>NUCLEOTIDE SEQUENCE [LARGE SCALE GENOMIC DNA]</scope>
</reference>
<evidence type="ECO:0000313" key="1">
    <source>
        <dbReference type="EMBL" id="CAL1403477.1"/>
    </source>
</evidence>
<name>A0AAV2FZV1_9ROSI</name>
<sequence>MSLCLGNALHHRTIRASKLAESARSGLRVPRGQLWVILFRVSPEGPALIPVHRQAIPFWRFTVIDHFYMIPRRRPMVSLSSTTTDRFVTDELTQYFALHRWRLKLVLFWKV</sequence>
<protein>
    <submittedName>
        <fullName evidence="1">Uncharacterized protein</fullName>
    </submittedName>
</protein>
<dbReference type="EMBL" id="OZ034820">
    <property type="protein sequence ID" value="CAL1403477.1"/>
    <property type="molecule type" value="Genomic_DNA"/>
</dbReference>
<proteinExistence type="predicted"/>
<keyword evidence="2" id="KW-1185">Reference proteome</keyword>